<keyword evidence="2" id="KW-0677">Repeat</keyword>
<dbReference type="GO" id="GO:0005634">
    <property type="term" value="C:nucleus"/>
    <property type="evidence" value="ECO:0007669"/>
    <property type="project" value="TreeGrafter"/>
</dbReference>
<dbReference type="InterPro" id="IPR001214">
    <property type="entry name" value="SET_dom"/>
</dbReference>
<dbReference type="PANTHER" id="PTHR16515">
    <property type="entry name" value="PR DOMAIN ZINC FINGER PROTEIN"/>
    <property type="match status" value="1"/>
</dbReference>
<evidence type="ECO:0000256" key="2">
    <source>
        <dbReference type="ARBA" id="ARBA00022737"/>
    </source>
</evidence>
<dbReference type="Proteomes" id="UP001159428">
    <property type="component" value="Unassembled WGS sequence"/>
</dbReference>
<feature type="compositionally biased region" description="Basic and acidic residues" evidence="8">
    <location>
        <begin position="1"/>
        <end position="12"/>
    </location>
</feature>
<accession>A0AAU9WJL3</accession>
<dbReference type="SUPFAM" id="SSF57667">
    <property type="entry name" value="beta-beta-alpha zinc fingers"/>
    <property type="match status" value="2"/>
</dbReference>
<dbReference type="InterPro" id="IPR036236">
    <property type="entry name" value="Znf_C2H2_sf"/>
</dbReference>
<dbReference type="PROSITE" id="PS50280">
    <property type="entry name" value="SET"/>
    <property type="match status" value="1"/>
</dbReference>
<feature type="domain" description="C2H2-type" evidence="9">
    <location>
        <begin position="262"/>
        <end position="289"/>
    </location>
</feature>
<evidence type="ECO:0008006" key="13">
    <source>
        <dbReference type="Google" id="ProtNLM"/>
    </source>
</evidence>
<feature type="compositionally biased region" description="Basic and acidic residues" evidence="8">
    <location>
        <begin position="366"/>
        <end position="379"/>
    </location>
</feature>
<name>A0AAU9WJL3_9CNID</name>
<dbReference type="GO" id="GO:0010468">
    <property type="term" value="P:regulation of gene expression"/>
    <property type="evidence" value="ECO:0007669"/>
    <property type="project" value="TreeGrafter"/>
</dbReference>
<dbReference type="FunFam" id="3.30.160.60:FF:000624">
    <property type="entry name" value="zinc finger protein 697"/>
    <property type="match status" value="1"/>
</dbReference>
<keyword evidence="4" id="KW-0862">Zinc</keyword>
<dbReference type="Gene3D" id="2.170.270.10">
    <property type="entry name" value="SET domain"/>
    <property type="match status" value="1"/>
</dbReference>
<dbReference type="PANTHER" id="PTHR16515:SF22">
    <property type="entry name" value="HISTONE-LYSINE N-METHYLTRANSFERASE PRDM6-RELATED"/>
    <property type="match status" value="1"/>
</dbReference>
<dbReference type="Pfam" id="PF21549">
    <property type="entry name" value="PRDM2_PR"/>
    <property type="match status" value="1"/>
</dbReference>
<dbReference type="InterPro" id="IPR013087">
    <property type="entry name" value="Znf_C2H2_type"/>
</dbReference>
<feature type="domain" description="SET" evidence="10">
    <location>
        <begin position="79"/>
        <end position="195"/>
    </location>
</feature>
<evidence type="ECO:0000256" key="5">
    <source>
        <dbReference type="ARBA" id="ARBA00023015"/>
    </source>
</evidence>
<dbReference type="InterPro" id="IPR046341">
    <property type="entry name" value="SET_dom_sf"/>
</dbReference>
<feature type="region of interest" description="Disordered" evidence="8">
    <location>
        <begin position="1"/>
        <end position="20"/>
    </location>
</feature>
<feature type="region of interest" description="Disordered" evidence="8">
    <location>
        <begin position="359"/>
        <end position="379"/>
    </location>
</feature>
<dbReference type="Gene3D" id="3.30.160.60">
    <property type="entry name" value="Classic Zinc Finger"/>
    <property type="match status" value="3"/>
</dbReference>
<evidence type="ECO:0000256" key="6">
    <source>
        <dbReference type="ARBA" id="ARBA00023163"/>
    </source>
</evidence>
<dbReference type="PROSITE" id="PS00028">
    <property type="entry name" value="ZINC_FINGER_C2H2_1"/>
    <property type="match status" value="2"/>
</dbReference>
<evidence type="ECO:0000256" key="1">
    <source>
        <dbReference type="ARBA" id="ARBA00022723"/>
    </source>
</evidence>
<dbReference type="SMART" id="SM00317">
    <property type="entry name" value="SET"/>
    <property type="match status" value="1"/>
</dbReference>
<evidence type="ECO:0000256" key="8">
    <source>
        <dbReference type="SAM" id="MobiDB-lite"/>
    </source>
</evidence>
<protein>
    <recommendedName>
        <fullName evidence="13">Histone-lysine N-methyltransferase PRDM6</fullName>
    </recommendedName>
</protein>
<dbReference type="PROSITE" id="PS50157">
    <property type="entry name" value="ZINC_FINGER_C2H2_2"/>
    <property type="match status" value="4"/>
</dbReference>
<dbReference type="SUPFAM" id="SSF82199">
    <property type="entry name" value="SET domain"/>
    <property type="match status" value="1"/>
</dbReference>
<evidence type="ECO:0000259" key="10">
    <source>
        <dbReference type="PROSITE" id="PS50280"/>
    </source>
</evidence>
<proteinExistence type="predicted"/>
<gene>
    <name evidence="11" type="ORF">PMEA_00006778</name>
</gene>
<dbReference type="GO" id="GO:0008270">
    <property type="term" value="F:zinc ion binding"/>
    <property type="evidence" value="ECO:0007669"/>
    <property type="project" value="UniProtKB-KW"/>
</dbReference>
<dbReference type="EMBL" id="CALNXJ010000015">
    <property type="protein sequence ID" value="CAH3115815.1"/>
    <property type="molecule type" value="Genomic_DNA"/>
</dbReference>
<reference evidence="11 12" key="1">
    <citation type="submission" date="2022-05" db="EMBL/GenBank/DDBJ databases">
        <authorList>
            <consortium name="Genoscope - CEA"/>
            <person name="William W."/>
        </authorList>
    </citation>
    <scope>NUCLEOTIDE SEQUENCE [LARGE SCALE GENOMIC DNA]</scope>
</reference>
<dbReference type="Pfam" id="PF00096">
    <property type="entry name" value="zf-C2H2"/>
    <property type="match status" value="2"/>
</dbReference>
<keyword evidence="3 7" id="KW-0863">Zinc-finger</keyword>
<dbReference type="FunFam" id="3.30.160.60:FF:000778">
    <property type="entry name" value="PR/SET domain 6"/>
    <property type="match status" value="1"/>
</dbReference>
<evidence type="ECO:0000313" key="11">
    <source>
        <dbReference type="EMBL" id="CAH3115815.1"/>
    </source>
</evidence>
<organism evidence="11 12">
    <name type="scientific">Pocillopora meandrina</name>
    <dbReference type="NCBI Taxonomy" id="46732"/>
    <lineage>
        <taxon>Eukaryota</taxon>
        <taxon>Metazoa</taxon>
        <taxon>Cnidaria</taxon>
        <taxon>Anthozoa</taxon>
        <taxon>Hexacorallia</taxon>
        <taxon>Scleractinia</taxon>
        <taxon>Astrocoeniina</taxon>
        <taxon>Pocilloporidae</taxon>
        <taxon>Pocillopora</taxon>
    </lineage>
</organism>
<dbReference type="AlphaFoldDB" id="A0AAU9WJL3"/>
<keyword evidence="1" id="KW-0479">Metal-binding</keyword>
<evidence type="ECO:0000256" key="3">
    <source>
        <dbReference type="ARBA" id="ARBA00022771"/>
    </source>
</evidence>
<comment type="caution">
    <text evidence="11">The sequence shown here is derived from an EMBL/GenBank/DDBJ whole genome shotgun (WGS) entry which is preliminary data.</text>
</comment>
<keyword evidence="6" id="KW-0804">Transcription</keyword>
<feature type="domain" description="C2H2-type" evidence="9">
    <location>
        <begin position="318"/>
        <end position="345"/>
    </location>
</feature>
<sequence length="379" mass="44101">MSKVQHPNERKPQGPRSQRPPFTWEEICMYLYGHTAVETAIPGDQRKIIKREENSPGTNLRKRKKKRCSLPSPSMVFPDEVKLCKSSVPGAEFGVCAAQPIPPGTWIGPYEGQVVRCDELREGVHNIYMWEIYKDGKFSHFIDGSEEYLSSWMRFIQCARYREEQNMTVFQYCGNIYYRAFRHIPAGRELLVWYDEQYSEFIDVPALMKARITKEHTVQWKPPGMEEEPFFEDVRDQEFDDHERPLDPFGLGLKDHGEPHIWRCGQCTQTFSQRVLLQMHVCPQSPDRPYQCGHCPSSFPGPAELREHVVVHINEKPFKCGFCGRSFAGATTLNNHIRTHTGEKPFKCEKCHKTFSQSTQLSRHQKSPEECQRDSIERN</sequence>
<evidence type="ECO:0000256" key="7">
    <source>
        <dbReference type="PROSITE-ProRule" id="PRU00042"/>
    </source>
</evidence>
<keyword evidence="12" id="KW-1185">Reference proteome</keyword>
<evidence type="ECO:0000256" key="4">
    <source>
        <dbReference type="ARBA" id="ARBA00022833"/>
    </source>
</evidence>
<evidence type="ECO:0000313" key="12">
    <source>
        <dbReference type="Proteomes" id="UP001159428"/>
    </source>
</evidence>
<feature type="domain" description="C2H2-type" evidence="9">
    <location>
        <begin position="346"/>
        <end position="374"/>
    </location>
</feature>
<evidence type="ECO:0000259" key="9">
    <source>
        <dbReference type="PROSITE" id="PS50157"/>
    </source>
</evidence>
<keyword evidence="5" id="KW-0805">Transcription regulation</keyword>
<feature type="domain" description="C2H2-type" evidence="9">
    <location>
        <begin position="290"/>
        <end position="317"/>
    </location>
</feature>
<dbReference type="SMART" id="SM00355">
    <property type="entry name" value="ZnF_C2H2"/>
    <property type="match status" value="4"/>
</dbReference>
<dbReference type="InterPro" id="IPR050331">
    <property type="entry name" value="Zinc_finger"/>
</dbReference>